<evidence type="ECO:0000313" key="4">
    <source>
        <dbReference type="Proteomes" id="UP000034081"/>
    </source>
</evidence>
<evidence type="ECO:0000256" key="2">
    <source>
        <dbReference type="ARBA" id="ARBA00023080"/>
    </source>
</evidence>
<dbReference type="Proteomes" id="UP000034081">
    <property type="component" value="Unassembled WGS sequence"/>
</dbReference>
<comment type="caution">
    <text evidence="3">The sequence shown here is derived from an EMBL/GenBank/DDBJ whole genome shotgun (WGS) entry which is preliminary data.</text>
</comment>
<dbReference type="AlphaFoldDB" id="A0A0G0LB95"/>
<dbReference type="InterPro" id="IPR011962">
    <property type="entry name" value="dCTP_deaminase"/>
</dbReference>
<proteinExistence type="predicted"/>
<dbReference type="EMBL" id="LBVL01000010">
    <property type="protein sequence ID" value="KKQ85115.1"/>
    <property type="molecule type" value="Genomic_DNA"/>
</dbReference>
<evidence type="ECO:0000313" key="3">
    <source>
        <dbReference type="EMBL" id="KKQ85115.1"/>
    </source>
</evidence>
<dbReference type="PANTHER" id="PTHR42680">
    <property type="entry name" value="DCTP DEAMINASE"/>
    <property type="match status" value="1"/>
</dbReference>
<dbReference type="STRING" id="1618570.UT08_C0010G0042"/>
<gene>
    <name evidence="3" type="ORF">UT08_C0010G0042</name>
</gene>
<dbReference type="InterPro" id="IPR036157">
    <property type="entry name" value="dUTPase-like_sf"/>
</dbReference>
<dbReference type="Gene3D" id="2.70.40.10">
    <property type="match status" value="1"/>
</dbReference>
<keyword evidence="2" id="KW-0546">Nucleotide metabolism</keyword>
<keyword evidence="1" id="KW-0378">Hydrolase</keyword>
<accession>A0A0G0LB95</accession>
<dbReference type="GO" id="GO:0006229">
    <property type="term" value="P:dUTP biosynthetic process"/>
    <property type="evidence" value="ECO:0007669"/>
    <property type="project" value="InterPro"/>
</dbReference>
<reference evidence="3 4" key="1">
    <citation type="journal article" date="2015" name="Nature">
        <title>rRNA introns, odd ribosomes, and small enigmatic genomes across a large radiation of phyla.</title>
        <authorList>
            <person name="Brown C.T."/>
            <person name="Hug L.A."/>
            <person name="Thomas B.C."/>
            <person name="Sharon I."/>
            <person name="Castelle C.J."/>
            <person name="Singh A."/>
            <person name="Wilkins M.J."/>
            <person name="Williams K.H."/>
            <person name="Banfield J.F."/>
        </authorList>
    </citation>
    <scope>NUCLEOTIDE SEQUENCE [LARGE SCALE GENOMIC DNA]</scope>
</reference>
<dbReference type="InterPro" id="IPR033704">
    <property type="entry name" value="dUTPase_trimeric"/>
</dbReference>
<name>A0A0G0LB95_9BACT</name>
<protein>
    <submittedName>
        <fullName evidence="3">Deoxycytidine deaminase</fullName>
    </submittedName>
</protein>
<evidence type="ECO:0000256" key="1">
    <source>
        <dbReference type="ARBA" id="ARBA00022801"/>
    </source>
</evidence>
<dbReference type="Pfam" id="PF22769">
    <property type="entry name" value="DCD"/>
    <property type="match status" value="1"/>
</dbReference>
<dbReference type="GO" id="GO:0008829">
    <property type="term" value="F:dCTP deaminase activity"/>
    <property type="evidence" value="ECO:0007669"/>
    <property type="project" value="InterPro"/>
</dbReference>
<dbReference type="SUPFAM" id="SSF51283">
    <property type="entry name" value="dUTPase-like"/>
    <property type="match status" value="1"/>
</dbReference>
<organism evidence="3 4">
    <name type="scientific">Candidatus Woesebacteria bacterium GW2011_GWB1_38_8</name>
    <dbReference type="NCBI Taxonomy" id="1618570"/>
    <lineage>
        <taxon>Bacteria</taxon>
        <taxon>Candidatus Woeseibacteriota</taxon>
    </lineage>
</organism>
<dbReference type="CDD" id="cd07557">
    <property type="entry name" value="trimeric_dUTPase"/>
    <property type="match status" value="1"/>
</dbReference>
<sequence length="179" mass="19922">MPIGPKILLKLVKEKKLVEDLSERELTNPEGTGFDLRLGEIYEIKGNGFLGIEERKTPNTEVLATYIKGKNRTFSFKPGSYYLVKTIESVNLPESIGGYLFPRSTIFRSGLLQGLSQIAPGYSGQLVTSIANVGPCEVEIELGARFMHIQFEYVEGGGSSYRGQWQGGRVLMKKKEKQV</sequence>
<dbReference type="PANTHER" id="PTHR42680:SF3">
    <property type="entry name" value="DCTP DEAMINASE"/>
    <property type="match status" value="1"/>
</dbReference>